<dbReference type="Proteomes" id="UP000055048">
    <property type="component" value="Unassembled WGS sequence"/>
</dbReference>
<gene>
    <name evidence="1" type="ORF">T05_1240</name>
</gene>
<proteinExistence type="predicted"/>
<dbReference type="OrthoDB" id="10419009at2759"/>
<organism evidence="1 2">
    <name type="scientific">Trichinella murrelli</name>
    <dbReference type="NCBI Taxonomy" id="144512"/>
    <lineage>
        <taxon>Eukaryota</taxon>
        <taxon>Metazoa</taxon>
        <taxon>Ecdysozoa</taxon>
        <taxon>Nematoda</taxon>
        <taxon>Enoplea</taxon>
        <taxon>Dorylaimia</taxon>
        <taxon>Trichinellida</taxon>
        <taxon>Trichinellidae</taxon>
        <taxon>Trichinella</taxon>
    </lineage>
</organism>
<dbReference type="AlphaFoldDB" id="A0A0V0T510"/>
<comment type="caution">
    <text evidence="1">The sequence shown here is derived from an EMBL/GenBank/DDBJ whole genome shotgun (WGS) entry which is preliminary data.</text>
</comment>
<evidence type="ECO:0008006" key="3">
    <source>
        <dbReference type="Google" id="ProtNLM"/>
    </source>
</evidence>
<dbReference type="EMBL" id="JYDJ01000634">
    <property type="protein sequence ID" value="KRX34096.1"/>
    <property type="molecule type" value="Genomic_DNA"/>
</dbReference>
<sequence>MFLVYEDRAYKLKYTGKRRKGWECSKDQKWCKDSVSTNLDVTSMLRQIPHMDTCPMDPHFPDLFDVAFQITFELGYK</sequence>
<keyword evidence="2" id="KW-1185">Reference proteome</keyword>
<evidence type="ECO:0000313" key="2">
    <source>
        <dbReference type="Proteomes" id="UP000055048"/>
    </source>
</evidence>
<reference evidence="1 2" key="1">
    <citation type="submission" date="2015-01" db="EMBL/GenBank/DDBJ databases">
        <title>Evolution of Trichinella species and genotypes.</title>
        <authorList>
            <person name="Korhonen P.K."/>
            <person name="Edoardo P."/>
            <person name="Giuseppe L.R."/>
            <person name="Gasser R.B."/>
        </authorList>
    </citation>
    <scope>NUCLEOTIDE SEQUENCE [LARGE SCALE GENOMIC DNA]</scope>
    <source>
        <strain evidence="1">ISS417</strain>
    </source>
</reference>
<name>A0A0V0T510_9BILA</name>
<accession>A0A0V0T510</accession>
<protein>
    <recommendedName>
        <fullName evidence="3">FLYWCH-type domain-containing protein</fullName>
    </recommendedName>
</protein>
<evidence type="ECO:0000313" key="1">
    <source>
        <dbReference type="EMBL" id="KRX34096.1"/>
    </source>
</evidence>